<protein>
    <submittedName>
        <fullName evidence="2">Uncharacterized protein</fullName>
    </submittedName>
</protein>
<dbReference type="AlphaFoldDB" id="A0ABD4TLG0"/>
<dbReference type="RefSeq" id="WP_255332539.1">
    <property type="nucleotide sequence ID" value="NZ_VOTZ01000011.1"/>
</dbReference>
<evidence type="ECO:0000313" key="2">
    <source>
        <dbReference type="EMBL" id="MCQ1538589.1"/>
    </source>
</evidence>
<gene>
    <name evidence="2" type="ORF">FTO68_06265</name>
</gene>
<evidence type="ECO:0000256" key="1">
    <source>
        <dbReference type="SAM" id="Phobius"/>
    </source>
</evidence>
<feature type="transmembrane region" description="Helical" evidence="1">
    <location>
        <begin position="88"/>
        <end position="110"/>
    </location>
</feature>
<keyword evidence="1" id="KW-0812">Transmembrane</keyword>
<feature type="transmembrane region" description="Helical" evidence="1">
    <location>
        <begin position="49"/>
        <end position="68"/>
    </location>
</feature>
<keyword evidence="1" id="KW-0472">Membrane</keyword>
<dbReference type="Proteomes" id="UP001524383">
    <property type="component" value="Unassembled WGS sequence"/>
</dbReference>
<comment type="caution">
    <text evidence="2">The sequence shown here is derived from an EMBL/GenBank/DDBJ whole genome shotgun (WGS) entry which is preliminary data.</text>
</comment>
<accession>A0ABD4TLG0</accession>
<keyword evidence="1" id="KW-1133">Transmembrane helix</keyword>
<keyword evidence="3" id="KW-1185">Reference proteome</keyword>
<proteinExistence type="predicted"/>
<reference evidence="2 3" key="1">
    <citation type="submission" date="2019-08" db="EMBL/GenBank/DDBJ databases">
        <authorList>
            <person name="Chen S.-C."/>
            <person name="Lai M.-C."/>
            <person name="You Y.-T."/>
        </authorList>
    </citation>
    <scope>NUCLEOTIDE SEQUENCE [LARGE SCALE GENOMIC DNA]</scope>
    <source>
        <strain evidence="2 3">P2F9704a</strain>
    </source>
</reference>
<organism evidence="2 3">
    <name type="scientific">Methanocalculus taiwanensis</name>
    <dbReference type="NCBI Taxonomy" id="106207"/>
    <lineage>
        <taxon>Archaea</taxon>
        <taxon>Methanobacteriati</taxon>
        <taxon>Methanobacteriota</taxon>
        <taxon>Stenosarchaea group</taxon>
        <taxon>Methanomicrobia</taxon>
        <taxon>Methanomicrobiales</taxon>
        <taxon>Methanocalculaceae</taxon>
        <taxon>Methanocalculus</taxon>
    </lineage>
</organism>
<sequence length="115" mass="11388">MSLYPLIRPLKAGGASALSISRAAFGKAAAGLKSLPEGAKVTMSKLGRYAAYPAGIGAGVGLGSLAAGEGIRAGFGFDLSDPAGVKKASGTITGVAIFAAVVLLLVFVYFKVIKG</sequence>
<dbReference type="EMBL" id="VOTZ01000011">
    <property type="protein sequence ID" value="MCQ1538589.1"/>
    <property type="molecule type" value="Genomic_DNA"/>
</dbReference>
<evidence type="ECO:0000313" key="3">
    <source>
        <dbReference type="Proteomes" id="UP001524383"/>
    </source>
</evidence>
<name>A0ABD4TLG0_9EURY</name>